<dbReference type="AlphaFoldDB" id="A0A3A2ZJS2"/>
<comment type="cofactor">
    <cofactor evidence="1 8">
        <name>heme</name>
        <dbReference type="ChEBI" id="CHEBI:30413"/>
    </cofactor>
</comment>
<sequence>MLAAPALVVFGAVYVTYLVLSYFQQLHHHRKNAKALHCQPPPEASSSFFFGIPAFYRLTKAVREKRWIEYLAEQYGINGYTFSQRMFSRNIISTAEPENLKALLATQFKDFCLGNRHEEFYPLLGDGIFTLDGAGWTHSRALLRPQFARDQVADLELLDDHIRHLVDLIPKDGSSFDIQRLFFLLTLDSATHFLFGESVGCMSPGSNSLLARSAVGNAEGFAEAFNKSQYYLASRSRAQNLYWLINPKEFREMNKQVHEVVDHYVRLALEAKKNPEKKGDRYIFRDALAEETDNPKALRDEMLNILLAGRDTTASLLSSTFFYLSRNPESFNKLRQAIVKEFGDAKNPTGEITQTKLKDIPYLRYVLNETLRLMPPVPVNFRVATKDTSLPTGGGPDRTSPVYVKKGTIVAYSVYTMHRRPDFYGPDPNSFRPERWEENGRRGWDYLPFNGGPRICLGQQYALTEASYTVARLMQHFDKLENADTEVGSEPIKHSSLTMSHDRGVTVRLSPIA</sequence>
<dbReference type="Gene3D" id="1.10.630.10">
    <property type="entry name" value="Cytochrome P450"/>
    <property type="match status" value="1"/>
</dbReference>
<dbReference type="PRINTS" id="PR01239">
    <property type="entry name" value="EP450IICYP52"/>
</dbReference>
<accession>A0A3A2ZJS2</accession>
<dbReference type="InterPro" id="IPR002402">
    <property type="entry name" value="Cyt_P450_E_grp-II"/>
</dbReference>
<reference evidence="12" key="1">
    <citation type="submission" date="2017-02" db="EMBL/GenBank/DDBJ databases">
        <authorList>
            <person name="Tafer H."/>
            <person name="Lopandic K."/>
        </authorList>
    </citation>
    <scope>NUCLEOTIDE SEQUENCE [LARGE SCALE GENOMIC DNA]</scope>
    <source>
        <strain evidence="12">CBS 366.77</strain>
    </source>
</reference>
<dbReference type="Proteomes" id="UP000266188">
    <property type="component" value="Unassembled WGS sequence"/>
</dbReference>
<comment type="similarity">
    <text evidence="2 9">Belongs to the cytochrome P450 family.</text>
</comment>
<dbReference type="PROSITE" id="PS00086">
    <property type="entry name" value="CYTOCHROME_P450"/>
    <property type="match status" value="1"/>
</dbReference>
<dbReference type="InterPro" id="IPR017972">
    <property type="entry name" value="Cyt_P450_CS"/>
</dbReference>
<evidence type="ECO:0000256" key="5">
    <source>
        <dbReference type="ARBA" id="ARBA00023002"/>
    </source>
</evidence>
<keyword evidence="4 8" id="KW-0479">Metal-binding</keyword>
<dbReference type="InterPro" id="IPR001128">
    <property type="entry name" value="Cyt_P450"/>
</dbReference>
<evidence type="ECO:0000256" key="4">
    <source>
        <dbReference type="ARBA" id="ARBA00022723"/>
    </source>
</evidence>
<dbReference type="PRINTS" id="PR00464">
    <property type="entry name" value="EP450II"/>
</dbReference>
<evidence type="ECO:0000256" key="7">
    <source>
        <dbReference type="ARBA" id="ARBA00023033"/>
    </source>
</evidence>
<protein>
    <submittedName>
        <fullName evidence="11">Cytochrome p450</fullName>
    </submittedName>
</protein>
<gene>
    <name evidence="11" type="ORF">PHISCL_09549</name>
</gene>
<evidence type="ECO:0000256" key="2">
    <source>
        <dbReference type="ARBA" id="ARBA00010617"/>
    </source>
</evidence>
<dbReference type="PANTHER" id="PTHR24287">
    <property type="entry name" value="P450, PUTATIVE (EUROFUNG)-RELATED"/>
    <property type="match status" value="1"/>
</dbReference>
<keyword evidence="12" id="KW-1185">Reference proteome</keyword>
<dbReference type="Pfam" id="PF00067">
    <property type="entry name" value="p450"/>
    <property type="match status" value="1"/>
</dbReference>
<keyword evidence="10" id="KW-0812">Transmembrane</keyword>
<comment type="caution">
    <text evidence="11">The sequence shown here is derived from an EMBL/GenBank/DDBJ whole genome shotgun (WGS) entry which is preliminary data.</text>
</comment>
<feature type="binding site" description="axial binding residue" evidence="8">
    <location>
        <position position="456"/>
    </location>
    <ligand>
        <name>heme</name>
        <dbReference type="ChEBI" id="CHEBI:30413"/>
    </ligand>
    <ligandPart>
        <name>Fe</name>
        <dbReference type="ChEBI" id="CHEBI:18248"/>
    </ligandPart>
</feature>
<evidence type="ECO:0000256" key="10">
    <source>
        <dbReference type="SAM" id="Phobius"/>
    </source>
</evidence>
<organism evidence="11 12">
    <name type="scientific">Aspergillus sclerotialis</name>
    <dbReference type="NCBI Taxonomy" id="2070753"/>
    <lineage>
        <taxon>Eukaryota</taxon>
        <taxon>Fungi</taxon>
        <taxon>Dikarya</taxon>
        <taxon>Ascomycota</taxon>
        <taxon>Pezizomycotina</taxon>
        <taxon>Eurotiomycetes</taxon>
        <taxon>Eurotiomycetidae</taxon>
        <taxon>Eurotiales</taxon>
        <taxon>Aspergillaceae</taxon>
        <taxon>Aspergillus</taxon>
        <taxon>Aspergillus subgen. Polypaecilum</taxon>
    </lineage>
</organism>
<dbReference type="SUPFAM" id="SSF48264">
    <property type="entry name" value="Cytochrome P450"/>
    <property type="match status" value="1"/>
</dbReference>
<keyword evidence="10" id="KW-0472">Membrane</keyword>
<dbReference type="GO" id="GO:0016712">
    <property type="term" value="F:oxidoreductase activity, acting on paired donors, with incorporation or reduction of molecular oxygen, reduced flavin or flavoprotein as one donor, and incorporation of one atom of oxygen"/>
    <property type="evidence" value="ECO:0007669"/>
    <property type="project" value="InterPro"/>
</dbReference>
<keyword evidence="10" id="KW-1133">Transmembrane helix</keyword>
<dbReference type="InterPro" id="IPR002974">
    <property type="entry name" value="Cyt_P450_E_CYP52_ascomycetes"/>
</dbReference>
<evidence type="ECO:0000256" key="3">
    <source>
        <dbReference type="ARBA" id="ARBA00022617"/>
    </source>
</evidence>
<feature type="transmembrane region" description="Helical" evidence="10">
    <location>
        <begin position="6"/>
        <end position="23"/>
    </location>
</feature>
<dbReference type="InterPro" id="IPR036396">
    <property type="entry name" value="Cyt_P450_sf"/>
</dbReference>
<evidence type="ECO:0000256" key="6">
    <source>
        <dbReference type="ARBA" id="ARBA00023004"/>
    </source>
</evidence>
<proteinExistence type="inferred from homology"/>
<evidence type="ECO:0000313" key="11">
    <source>
        <dbReference type="EMBL" id="RJE18115.1"/>
    </source>
</evidence>
<keyword evidence="6 8" id="KW-0408">Iron</keyword>
<dbReference type="InterPro" id="IPR047146">
    <property type="entry name" value="Cyt_P450_E_CYP52_fungi"/>
</dbReference>
<dbReference type="PRINTS" id="PR00385">
    <property type="entry name" value="P450"/>
</dbReference>
<keyword evidence="3 8" id="KW-0349">Heme</keyword>
<dbReference type="GO" id="GO:0005506">
    <property type="term" value="F:iron ion binding"/>
    <property type="evidence" value="ECO:0007669"/>
    <property type="project" value="InterPro"/>
</dbReference>
<dbReference type="GO" id="GO:0020037">
    <property type="term" value="F:heme binding"/>
    <property type="evidence" value="ECO:0007669"/>
    <property type="project" value="InterPro"/>
</dbReference>
<evidence type="ECO:0000256" key="8">
    <source>
        <dbReference type="PIRSR" id="PIRSR602402-1"/>
    </source>
</evidence>
<keyword evidence="5 9" id="KW-0560">Oxidoreductase</keyword>
<dbReference type="CDD" id="cd11063">
    <property type="entry name" value="CYP52"/>
    <property type="match status" value="1"/>
</dbReference>
<dbReference type="OrthoDB" id="1470350at2759"/>
<dbReference type="EMBL" id="MVGC01000621">
    <property type="protein sequence ID" value="RJE18115.1"/>
    <property type="molecule type" value="Genomic_DNA"/>
</dbReference>
<evidence type="ECO:0000313" key="12">
    <source>
        <dbReference type="Proteomes" id="UP000266188"/>
    </source>
</evidence>
<keyword evidence="7 9" id="KW-0503">Monooxygenase</keyword>
<evidence type="ECO:0000256" key="1">
    <source>
        <dbReference type="ARBA" id="ARBA00001971"/>
    </source>
</evidence>
<name>A0A3A2ZJS2_9EURO</name>
<evidence type="ECO:0000256" key="9">
    <source>
        <dbReference type="RuleBase" id="RU000461"/>
    </source>
</evidence>
<dbReference type="STRING" id="2070753.A0A3A2ZJS2"/>
<dbReference type="PANTHER" id="PTHR24287:SF18">
    <property type="entry name" value="CYTOCHROME P450 MONOOXYGENASE APDE-RELATED"/>
    <property type="match status" value="1"/>
</dbReference>